<evidence type="ECO:0000256" key="2">
    <source>
        <dbReference type="PROSITE-ProRule" id="PRU00339"/>
    </source>
</evidence>
<evidence type="ECO:0000313" key="6">
    <source>
        <dbReference type="Proteomes" id="UP000053815"/>
    </source>
</evidence>
<gene>
    <name evidence="5" type="ORF">MAM1_0002d00257</name>
</gene>
<dbReference type="Proteomes" id="UP000053815">
    <property type="component" value="Unassembled WGS sequence"/>
</dbReference>
<dbReference type="PROSITE" id="PS50181">
    <property type="entry name" value="FBOX"/>
    <property type="match status" value="1"/>
</dbReference>
<dbReference type="InterPro" id="IPR036047">
    <property type="entry name" value="F-box-like_dom_sf"/>
</dbReference>
<dbReference type="STRING" id="91626.A0A0C9MFW8"/>
<name>A0A0C9MFW8_9FUNG</name>
<dbReference type="GO" id="GO:0019005">
    <property type="term" value="C:SCF ubiquitin ligase complex"/>
    <property type="evidence" value="ECO:0007669"/>
    <property type="project" value="TreeGrafter"/>
</dbReference>
<dbReference type="OrthoDB" id="2117972at2759"/>
<dbReference type="EMBL" id="DF836291">
    <property type="protein sequence ID" value="GAN00833.1"/>
    <property type="molecule type" value="Genomic_DNA"/>
</dbReference>
<dbReference type="InterPro" id="IPR045464">
    <property type="entry name" value="Hrt3/FBXO9_C"/>
</dbReference>
<dbReference type="AlphaFoldDB" id="A0A0C9MFW8"/>
<protein>
    <submittedName>
        <fullName evidence="5">F-box only protein 9</fullName>
    </submittedName>
</protein>
<dbReference type="InterPro" id="IPR001810">
    <property type="entry name" value="F-box_dom"/>
</dbReference>
<evidence type="ECO:0000256" key="3">
    <source>
        <dbReference type="SAM" id="MobiDB-lite"/>
    </source>
</evidence>
<dbReference type="SUPFAM" id="SSF81383">
    <property type="entry name" value="F-box domain"/>
    <property type="match status" value="1"/>
</dbReference>
<keyword evidence="2" id="KW-0802">TPR repeat</keyword>
<keyword evidence="1" id="KW-0833">Ubl conjugation pathway</keyword>
<dbReference type="Pfam" id="PF19270">
    <property type="entry name" value="FBO_C"/>
    <property type="match status" value="1"/>
</dbReference>
<dbReference type="InterPro" id="IPR019734">
    <property type="entry name" value="TPR_rpt"/>
</dbReference>
<dbReference type="GO" id="GO:0031146">
    <property type="term" value="P:SCF-dependent proteasomal ubiquitin-dependent protein catabolic process"/>
    <property type="evidence" value="ECO:0007669"/>
    <property type="project" value="TreeGrafter"/>
</dbReference>
<organism evidence="5">
    <name type="scientific">Mucor ambiguus</name>
    <dbReference type="NCBI Taxonomy" id="91626"/>
    <lineage>
        <taxon>Eukaryota</taxon>
        <taxon>Fungi</taxon>
        <taxon>Fungi incertae sedis</taxon>
        <taxon>Mucoromycota</taxon>
        <taxon>Mucoromycotina</taxon>
        <taxon>Mucoromycetes</taxon>
        <taxon>Mucorales</taxon>
        <taxon>Mucorineae</taxon>
        <taxon>Mucoraceae</taxon>
        <taxon>Mucor</taxon>
    </lineage>
</organism>
<dbReference type="PANTHER" id="PTHR12874:SF9">
    <property type="entry name" value="F-BOX ONLY PROTEIN 48"/>
    <property type="match status" value="1"/>
</dbReference>
<dbReference type="CDD" id="cd22089">
    <property type="entry name" value="F-box_FBXO9"/>
    <property type="match status" value="1"/>
</dbReference>
<dbReference type="PROSITE" id="PS50005">
    <property type="entry name" value="TPR"/>
    <property type="match status" value="1"/>
</dbReference>
<reference evidence="5" key="1">
    <citation type="submission" date="2014-09" db="EMBL/GenBank/DDBJ databases">
        <title>Draft genome sequence of an oleaginous Mucoromycotina fungus Mucor ambiguus NBRC6742.</title>
        <authorList>
            <person name="Takeda I."/>
            <person name="Yamane N."/>
            <person name="Morita T."/>
            <person name="Tamano K."/>
            <person name="Machida M."/>
            <person name="Baker S."/>
            <person name="Koike H."/>
        </authorList>
    </citation>
    <scope>NUCLEOTIDE SEQUENCE</scope>
    <source>
        <strain evidence="5">NBRC 6742</strain>
    </source>
</reference>
<keyword evidence="6" id="KW-1185">Reference proteome</keyword>
<accession>A0A0C9MFW8</accession>
<feature type="region of interest" description="Disordered" evidence="3">
    <location>
        <begin position="1"/>
        <end position="54"/>
    </location>
</feature>
<evidence type="ECO:0000256" key="1">
    <source>
        <dbReference type="ARBA" id="ARBA00022786"/>
    </source>
</evidence>
<dbReference type="PANTHER" id="PTHR12874">
    <property type="entry name" value="F-BOX ONLY PROTEIN 48-RELATED"/>
    <property type="match status" value="1"/>
</dbReference>
<evidence type="ECO:0000313" key="5">
    <source>
        <dbReference type="EMBL" id="GAN00833.1"/>
    </source>
</evidence>
<dbReference type="Gene3D" id="1.20.1280.50">
    <property type="match status" value="1"/>
</dbReference>
<proteinExistence type="predicted"/>
<dbReference type="GO" id="GO:0005737">
    <property type="term" value="C:cytoplasm"/>
    <property type="evidence" value="ECO:0007669"/>
    <property type="project" value="TreeGrafter"/>
</dbReference>
<feature type="repeat" description="TPR" evidence="2">
    <location>
        <begin position="79"/>
        <end position="112"/>
    </location>
</feature>
<feature type="domain" description="F-box" evidence="4">
    <location>
        <begin position="186"/>
        <end position="235"/>
    </location>
</feature>
<sequence length="445" mass="52580">MGNTDKSTEQESVLEEFRNAWRQEVKEKHSHEKHPDEPSSSNKEKDTSHRIKGEEEAVVDLIERTEALTTTEEALPVTAMDHYVVAVDNERQGKLGKALEGYRRAFKLDPDIQYAYQKHYQKEILPKIQANQDKPKEHTDEFKHIVPLGKEYTAPSATRRDPLADLIEQFLNEEDLSYIPKVDYKPVAVAKLPSEIMLHILRILVLHSVSTTPYFALVCKKFFLLSRDPSIWQYACIRVFREPGMTLEQSKRFQTNYVQKYDGHWMRMFIDRPRIRYDGVYISTCNYVRPGASDTGWDKPIHFVTYYRYLRFFPNGKVLKHVTTNEPQHVVKLLQPGYNKKQCFHGRFLLDDENHINVVMKDKNLPREIFNMRLKIKTTHRGRHNKLIWDEYTSKCVEPHREDSQYDLRLLKAFFFSPVRSYKVHYPDELEDVTTLDDDTMMLMM</sequence>
<feature type="compositionally biased region" description="Basic and acidic residues" evidence="3">
    <location>
        <begin position="15"/>
        <end position="54"/>
    </location>
</feature>
<evidence type="ECO:0000259" key="4">
    <source>
        <dbReference type="PROSITE" id="PS50181"/>
    </source>
</evidence>
<dbReference type="Pfam" id="PF12937">
    <property type="entry name" value="F-box-like"/>
    <property type="match status" value="1"/>
</dbReference>